<comment type="subcellular location">
    <subcellularLocation>
        <location evidence="3">Cell projection</location>
        <location evidence="3">Ruffle membrane</location>
    </subcellularLocation>
    <subcellularLocation>
        <location evidence="2">Cytoplasm</location>
    </subcellularLocation>
    <subcellularLocation>
        <location evidence="1">Membrane</location>
        <topology evidence="1">Peripheral membrane protein</topology>
    </subcellularLocation>
</comment>
<evidence type="ECO:0000313" key="26">
    <source>
        <dbReference type="Proteomes" id="UP000028870"/>
    </source>
</evidence>
<dbReference type="GO" id="GO:0005737">
    <property type="term" value="C:cytoplasm"/>
    <property type="evidence" value="ECO:0007669"/>
    <property type="project" value="UniProtKB-SubCell"/>
</dbReference>
<dbReference type="OrthoDB" id="5242242at2"/>
<keyword evidence="10" id="KW-0443">Lipid metabolism</keyword>
<dbReference type="GO" id="GO:0016020">
    <property type="term" value="C:membrane"/>
    <property type="evidence" value="ECO:0007669"/>
    <property type="project" value="UniProtKB-SubCell"/>
</dbReference>
<keyword evidence="8" id="KW-0276">Fatty acid metabolism</keyword>
<comment type="similarity">
    <text evidence="15">Belongs to the THEM4/THEM5 thioesterase family.</text>
</comment>
<dbReference type="GO" id="GO:0016787">
    <property type="term" value="F:hydrolase activity"/>
    <property type="evidence" value="ECO:0007669"/>
    <property type="project" value="UniProtKB-KW"/>
</dbReference>
<evidence type="ECO:0000256" key="6">
    <source>
        <dbReference type="ARBA" id="ARBA00022703"/>
    </source>
</evidence>
<proteinExistence type="inferred from homology"/>
<evidence type="ECO:0000256" key="17">
    <source>
        <dbReference type="ARBA" id="ARBA00040123"/>
    </source>
</evidence>
<comment type="catalytic activity">
    <reaction evidence="23">
        <text>tetradecanoyl-CoA + H2O = tetradecanoate + CoA + H(+)</text>
        <dbReference type="Rhea" id="RHEA:40119"/>
        <dbReference type="ChEBI" id="CHEBI:15377"/>
        <dbReference type="ChEBI" id="CHEBI:15378"/>
        <dbReference type="ChEBI" id="CHEBI:30807"/>
        <dbReference type="ChEBI" id="CHEBI:57287"/>
        <dbReference type="ChEBI" id="CHEBI:57385"/>
    </reaction>
    <physiologicalReaction direction="left-to-right" evidence="23">
        <dbReference type="Rhea" id="RHEA:40120"/>
    </physiologicalReaction>
</comment>
<evidence type="ECO:0000256" key="22">
    <source>
        <dbReference type="ARBA" id="ARBA00048074"/>
    </source>
</evidence>
<keyword evidence="26" id="KW-1185">Reference proteome</keyword>
<keyword evidence="11" id="KW-0472">Membrane</keyword>
<evidence type="ECO:0000256" key="5">
    <source>
        <dbReference type="ARBA" id="ARBA00022490"/>
    </source>
</evidence>
<evidence type="ECO:0000256" key="8">
    <source>
        <dbReference type="ARBA" id="ARBA00022832"/>
    </source>
</evidence>
<evidence type="ECO:0000256" key="18">
    <source>
        <dbReference type="ARBA" id="ARBA00043210"/>
    </source>
</evidence>
<evidence type="ECO:0000313" key="25">
    <source>
        <dbReference type="EMBL" id="CDO05306.1"/>
    </source>
</evidence>
<evidence type="ECO:0000256" key="7">
    <source>
        <dbReference type="ARBA" id="ARBA00022801"/>
    </source>
</evidence>
<comment type="catalytic activity">
    <reaction evidence="20">
        <text>hexadecanoyl-CoA + H2O = hexadecanoate + CoA + H(+)</text>
        <dbReference type="Rhea" id="RHEA:16645"/>
        <dbReference type="ChEBI" id="CHEBI:7896"/>
        <dbReference type="ChEBI" id="CHEBI:15377"/>
        <dbReference type="ChEBI" id="CHEBI:15378"/>
        <dbReference type="ChEBI" id="CHEBI:57287"/>
        <dbReference type="ChEBI" id="CHEBI:57379"/>
        <dbReference type="EC" id="3.1.2.2"/>
    </reaction>
    <physiologicalReaction direction="left-to-right" evidence="20">
        <dbReference type="Rhea" id="RHEA:16646"/>
    </physiologicalReaction>
</comment>
<dbReference type="Proteomes" id="UP000028870">
    <property type="component" value="Unassembled WGS sequence"/>
</dbReference>
<dbReference type="Pfam" id="PF03061">
    <property type="entry name" value="4HBT"/>
    <property type="match status" value="1"/>
</dbReference>
<dbReference type="AlphaFoldDB" id="W9ARR7"/>
<dbReference type="EMBL" id="CCBB010000001">
    <property type="protein sequence ID" value="CDO05306.1"/>
    <property type="molecule type" value="Genomic_DNA"/>
</dbReference>
<dbReference type="InterPro" id="IPR006683">
    <property type="entry name" value="Thioestr_dom"/>
</dbReference>
<feature type="domain" description="Thioesterase" evidence="24">
    <location>
        <begin position="121"/>
        <end position="190"/>
    </location>
</feature>
<keyword evidence="12" id="KW-0966">Cell projection</keyword>
<comment type="catalytic activity">
    <reaction evidence="13">
        <text>(5Z,8Z,11Z,14Z)-eicosatetraenoyl-CoA + H2O = (5Z,8Z,11Z,14Z)-eicosatetraenoate + CoA + H(+)</text>
        <dbReference type="Rhea" id="RHEA:40151"/>
        <dbReference type="ChEBI" id="CHEBI:15377"/>
        <dbReference type="ChEBI" id="CHEBI:15378"/>
        <dbReference type="ChEBI" id="CHEBI:32395"/>
        <dbReference type="ChEBI" id="CHEBI:57287"/>
        <dbReference type="ChEBI" id="CHEBI:57368"/>
    </reaction>
    <physiologicalReaction direction="left-to-right" evidence="13">
        <dbReference type="Rhea" id="RHEA:40152"/>
    </physiologicalReaction>
</comment>
<dbReference type="PANTHER" id="PTHR12418:SF19">
    <property type="entry name" value="ACYL-COENZYME A THIOESTERASE THEM4"/>
    <property type="match status" value="1"/>
</dbReference>
<dbReference type="GO" id="GO:0006631">
    <property type="term" value="P:fatty acid metabolic process"/>
    <property type="evidence" value="ECO:0007669"/>
    <property type="project" value="UniProtKB-KW"/>
</dbReference>
<evidence type="ECO:0000256" key="14">
    <source>
        <dbReference type="ARBA" id="ARBA00037002"/>
    </source>
</evidence>
<evidence type="ECO:0000256" key="19">
    <source>
        <dbReference type="ARBA" id="ARBA00047588"/>
    </source>
</evidence>
<comment type="catalytic activity">
    <reaction evidence="21">
        <text>decanoyl-CoA + H2O = decanoate + CoA + H(+)</text>
        <dbReference type="Rhea" id="RHEA:40059"/>
        <dbReference type="ChEBI" id="CHEBI:15377"/>
        <dbReference type="ChEBI" id="CHEBI:15378"/>
        <dbReference type="ChEBI" id="CHEBI:27689"/>
        <dbReference type="ChEBI" id="CHEBI:57287"/>
        <dbReference type="ChEBI" id="CHEBI:61430"/>
    </reaction>
    <physiologicalReaction direction="left-to-right" evidence="21">
        <dbReference type="Rhea" id="RHEA:40060"/>
    </physiologicalReaction>
</comment>
<keyword evidence="7" id="KW-0378">Hydrolase</keyword>
<evidence type="ECO:0000259" key="24">
    <source>
        <dbReference type="Pfam" id="PF03061"/>
    </source>
</evidence>
<keyword evidence="4" id="KW-1003">Cell membrane</keyword>
<comment type="caution">
    <text evidence="25">The sequence shown here is derived from an EMBL/GenBank/DDBJ whole genome shotgun (WGS) entry which is preliminary data.</text>
</comment>
<dbReference type="CDD" id="cd03443">
    <property type="entry name" value="PaaI_thioesterase"/>
    <property type="match status" value="1"/>
</dbReference>
<evidence type="ECO:0000256" key="11">
    <source>
        <dbReference type="ARBA" id="ARBA00023136"/>
    </source>
</evidence>
<evidence type="ECO:0000256" key="15">
    <source>
        <dbReference type="ARBA" id="ARBA00038456"/>
    </source>
</evidence>
<evidence type="ECO:0000256" key="23">
    <source>
        <dbReference type="ARBA" id="ARBA00048180"/>
    </source>
</evidence>
<dbReference type="RefSeq" id="WP_036395597.1">
    <property type="nucleotide sequence ID" value="NZ_CCBB010000001.1"/>
</dbReference>
<gene>
    <name evidence="25" type="ORF">BN977_00073</name>
</gene>
<evidence type="ECO:0000256" key="12">
    <source>
        <dbReference type="ARBA" id="ARBA00023273"/>
    </source>
</evidence>
<evidence type="ECO:0000256" key="2">
    <source>
        <dbReference type="ARBA" id="ARBA00004496"/>
    </source>
</evidence>
<evidence type="ECO:0000256" key="10">
    <source>
        <dbReference type="ARBA" id="ARBA00023098"/>
    </source>
</evidence>
<comment type="catalytic activity">
    <reaction evidence="19">
        <text>octanoyl-CoA + H2O = octanoate + CoA + H(+)</text>
        <dbReference type="Rhea" id="RHEA:30143"/>
        <dbReference type="ChEBI" id="CHEBI:15377"/>
        <dbReference type="ChEBI" id="CHEBI:15378"/>
        <dbReference type="ChEBI" id="CHEBI:25646"/>
        <dbReference type="ChEBI" id="CHEBI:57287"/>
        <dbReference type="ChEBI" id="CHEBI:57386"/>
    </reaction>
    <physiologicalReaction direction="left-to-right" evidence="19">
        <dbReference type="Rhea" id="RHEA:30144"/>
    </physiologicalReaction>
</comment>
<evidence type="ECO:0000256" key="20">
    <source>
        <dbReference type="ARBA" id="ARBA00047734"/>
    </source>
</evidence>
<comment type="catalytic activity">
    <reaction evidence="22">
        <text>dodecanoyl-CoA + H2O = dodecanoate + CoA + H(+)</text>
        <dbReference type="Rhea" id="RHEA:30135"/>
        <dbReference type="ChEBI" id="CHEBI:15377"/>
        <dbReference type="ChEBI" id="CHEBI:15378"/>
        <dbReference type="ChEBI" id="CHEBI:18262"/>
        <dbReference type="ChEBI" id="CHEBI:57287"/>
        <dbReference type="ChEBI" id="CHEBI:57375"/>
    </reaction>
    <physiologicalReaction direction="left-to-right" evidence="22">
        <dbReference type="Rhea" id="RHEA:30136"/>
    </physiologicalReaction>
</comment>
<evidence type="ECO:0000256" key="4">
    <source>
        <dbReference type="ARBA" id="ARBA00022475"/>
    </source>
</evidence>
<comment type="catalytic activity">
    <reaction evidence="14">
        <text>(9Z)-octadecenoyl-CoA + H2O = (9Z)-octadecenoate + CoA + H(+)</text>
        <dbReference type="Rhea" id="RHEA:40139"/>
        <dbReference type="ChEBI" id="CHEBI:15377"/>
        <dbReference type="ChEBI" id="CHEBI:15378"/>
        <dbReference type="ChEBI" id="CHEBI:30823"/>
        <dbReference type="ChEBI" id="CHEBI:57287"/>
        <dbReference type="ChEBI" id="CHEBI:57387"/>
    </reaction>
    <physiologicalReaction direction="left-to-right" evidence="14">
        <dbReference type="Rhea" id="RHEA:40140"/>
    </physiologicalReaction>
</comment>
<name>W9ARR7_MYCCO</name>
<dbReference type="STRING" id="258533.BN977_00073"/>
<evidence type="ECO:0000256" key="9">
    <source>
        <dbReference type="ARBA" id="ARBA00022946"/>
    </source>
</evidence>
<keyword evidence="9" id="KW-0809">Transit peptide</keyword>
<organism evidence="25 26">
    <name type="scientific">Mycolicibacterium cosmeticum</name>
    <dbReference type="NCBI Taxonomy" id="258533"/>
    <lineage>
        <taxon>Bacteria</taxon>
        <taxon>Bacillati</taxon>
        <taxon>Actinomycetota</taxon>
        <taxon>Actinomycetes</taxon>
        <taxon>Mycobacteriales</taxon>
        <taxon>Mycobacteriaceae</taxon>
        <taxon>Mycolicibacterium</taxon>
    </lineage>
</organism>
<dbReference type="EC" id="3.1.2.2" evidence="16"/>
<evidence type="ECO:0000256" key="1">
    <source>
        <dbReference type="ARBA" id="ARBA00004170"/>
    </source>
</evidence>
<evidence type="ECO:0000256" key="13">
    <source>
        <dbReference type="ARBA" id="ARBA00035852"/>
    </source>
</evidence>
<dbReference type="Gene3D" id="3.10.129.10">
    <property type="entry name" value="Hotdog Thioesterase"/>
    <property type="match status" value="1"/>
</dbReference>
<reference evidence="25" key="2">
    <citation type="submission" date="2014-03" db="EMBL/GenBank/DDBJ databases">
        <authorList>
            <person name="Urmite Genomes"/>
        </authorList>
    </citation>
    <scope>NUCLEOTIDE SEQUENCE</scope>
    <source>
        <strain evidence="25">DSM 44829</strain>
    </source>
</reference>
<evidence type="ECO:0000256" key="3">
    <source>
        <dbReference type="ARBA" id="ARBA00004632"/>
    </source>
</evidence>
<dbReference type="SUPFAM" id="SSF54637">
    <property type="entry name" value="Thioesterase/thiol ester dehydrase-isomerase"/>
    <property type="match status" value="1"/>
</dbReference>
<dbReference type="eggNOG" id="COG2050">
    <property type="taxonomic scope" value="Bacteria"/>
</dbReference>
<sequence length="207" mass="21837">MLDFTLEDLSAEDVERLRTVYRPLTESVRALIDATIRSEAGADAVATAKAHIDAATTILRRQQLDGPFGVRFTAEGDRMPWGNAVIGLRNPIAPPLAVQRNADGSVFADFVLGAAYEGPPGHVHGGVAALLLDHVLGESASPATSPRLTGTISVRYLRPTPLGALHIEAAVVRTEGVKTFAAGLIADADGPTVQAEGVFIRPKWARG</sequence>
<reference evidence="25" key="1">
    <citation type="submission" date="2014-03" db="EMBL/GenBank/DDBJ databases">
        <title>Draft Genome Sequence of Mycobacterium cosmeticum DSM 44829.</title>
        <authorList>
            <person name="Croce O."/>
            <person name="Robert C."/>
            <person name="Raoult D."/>
            <person name="Drancourt M."/>
        </authorList>
    </citation>
    <scope>NUCLEOTIDE SEQUENCE [LARGE SCALE GENOMIC DNA]</scope>
    <source>
        <strain evidence="25">DSM 44829</strain>
    </source>
</reference>
<evidence type="ECO:0000256" key="21">
    <source>
        <dbReference type="ARBA" id="ARBA00047969"/>
    </source>
</evidence>
<protein>
    <recommendedName>
        <fullName evidence="17">Acyl-coenzyme A thioesterase THEM4</fullName>
        <ecNumber evidence="16">3.1.2.2</ecNumber>
    </recommendedName>
    <alternativeName>
        <fullName evidence="18">Thioesterase superfamily member 4</fullName>
    </alternativeName>
</protein>
<dbReference type="InterPro" id="IPR029069">
    <property type="entry name" value="HotDog_dom_sf"/>
</dbReference>
<dbReference type="InterPro" id="IPR052365">
    <property type="entry name" value="THEM4/THEM5_acyl-CoA_thioest"/>
</dbReference>
<evidence type="ECO:0000256" key="16">
    <source>
        <dbReference type="ARBA" id="ARBA00038848"/>
    </source>
</evidence>
<accession>W9ARR7</accession>
<dbReference type="PANTHER" id="PTHR12418">
    <property type="entry name" value="ACYL-COENZYME A THIOESTERASE THEM4"/>
    <property type="match status" value="1"/>
</dbReference>
<keyword evidence="5" id="KW-0963">Cytoplasm</keyword>
<keyword evidence="6" id="KW-0053">Apoptosis</keyword>